<dbReference type="Proteomes" id="UP001248709">
    <property type="component" value="Unassembled WGS sequence"/>
</dbReference>
<dbReference type="EMBL" id="JAUSUY010000002">
    <property type="protein sequence ID" value="MDT3425135.1"/>
    <property type="molecule type" value="Genomic_DNA"/>
</dbReference>
<dbReference type="GO" id="GO:0004519">
    <property type="term" value="F:endonuclease activity"/>
    <property type="evidence" value="ECO:0007669"/>
    <property type="project" value="UniProtKB-KW"/>
</dbReference>
<reference evidence="1 2" key="1">
    <citation type="submission" date="2023-07" db="EMBL/GenBank/DDBJ databases">
        <title>Genomic Encyclopedia of Type Strains, Phase IV (KMG-IV): sequencing the most valuable type-strain genomes for metagenomic binning, comparative biology and taxonomic classification.</title>
        <authorList>
            <person name="Goeker M."/>
        </authorList>
    </citation>
    <scope>NUCLEOTIDE SEQUENCE [LARGE SCALE GENOMIC DNA]</scope>
    <source>
        <strain evidence="1 2">T98</strain>
    </source>
</reference>
<organism evidence="1 2">
    <name type="scientific">Paenibacillus forsythiae</name>
    <dbReference type="NCBI Taxonomy" id="365616"/>
    <lineage>
        <taxon>Bacteria</taxon>
        <taxon>Bacillati</taxon>
        <taxon>Bacillota</taxon>
        <taxon>Bacilli</taxon>
        <taxon>Bacillales</taxon>
        <taxon>Paenibacillaceae</taxon>
        <taxon>Paenibacillus</taxon>
    </lineage>
</organism>
<keyword evidence="2" id="KW-1185">Reference proteome</keyword>
<keyword evidence="1" id="KW-0255">Endonuclease</keyword>
<accession>A0ABU3H321</accession>
<proteinExistence type="predicted"/>
<name>A0ABU3H321_9BACL</name>
<dbReference type="SUPFAM" id="SSF143011">
    <property type="entry name" value="RelE-like"/>
    <property type="match status" value="1"/>
</dbReference>
<gene>
    <name evidence="1" type="ORF">J2Z22_000648</name>
</gene>
<dbReference type="Gene3D" id="3.30.2310.20">
    <property type="entry name" value="RelE-like"/>
    <property type="match status" value="1"/>
</dbReference>
<dbReference type="RefSeq" id="WP_025701257.1">
    <property type="nucleotide sequence ID" value="NZ_JAUSUY010000002.1"/>
</dbReference>
<dbReference type="InterPro" id="IPR035093">
    <property type="entry name" value="RelE/ParE_toxin_dom_sf"/>
</dbReference>
<evidence type="ECO:0000313" key="2">
    <source>
        <dbReference type="Proteomes" id="UP001248709"/>
    </source>
</evidence>
<sequence length="111" mass="12805">MSHVISKVDIRFKTGALEDLLDYPKGDIKIILKAIIKRFKTNSNPHEINPDWQLHGDLAGAIKLRLLDEGIRVIYRVAEEQPQLTIIDIYAVGPRKDELAYKVAKKRKDWK</sequence>
<evidence type="ECO:0000313" key="1">
    <source>
        <dbReference type="EMBL" id="MDT3425135.1"/>
    </source>
</evidence>
<comment type="caution">
    <text evidence="1">The sequence shown here is derived from an EMBL/GenBank/DDBJ whole genome shotgun (WGS) entry which is preliminary data.</text>
</comment>
<keyword evidence="1" id="KW-0378">Hydrolase</keyword>
<protein>
    <submittedName>
        <fullName evidence="1">mRNA-degrading endonuclease RelE of RelBE toxin-antitoxin system</fullName>
    </submittedName>
</protein>
<keyword evidence="1" id="KW-0540">Nuclease</keyword>